<feature type="domain" description="Bacteriophage phiJL001 Gp84 C-terminal" evidence="1">
    <location>
        <begin position="194"/>
        <end position="276"/>
    </location>
</feature>
<dbReference type="Pfam" id="PF09356">
    <property type="entry name" value="Phage_BR0599"/>
    <property type="match status" value="1"/>
</dbReference>
<gene>
    <name evidence="2" type="ORF">P73_1695</name>
</gene>
<dbReference type="RefSeq" id="WP_043869296.1">
    <property type="nucleotide sequence ID" value="NZ_CP004393.1"/>
</dbReference>
<keyword evidence="3" id="KW-1185">Reference proteome</keyword>
<evidence type="ECO:0000259" key="1">
    <source>
        <dbReference type="Pfam" id="PF09356"/>
    </source>
</evidence>
<dbReference type="HOGENOM" id="CLU_080134_0_0_5"/>
<evidence type="ECO:0000313" key="2">
    <source>
        <dbReference type="EMBL" id="AJE46410.1"/>
    </source>
</evidence>
<dbReference type="InterPro" id="IPR011928">
    <property type="entry name" value="Phage_phiJL001_Gp84"/>
</dbReference>
<proteinExistence type="predicted"/>
<dbReference type="InterPro" id="IPR018964">
    <property type="entry name" value="Phage_phiJL001_Gp84_C"/>
</dbReference>
<dbReference type="STRING" id="1208324.P73_1695"/>
<evidence type="ECO:0000313" key="3">
    <source>
        <dbReference type="Proteomes" id="UP000031521"/>
    </source>
</evidence>
<dbReference type="OrthoDB" id="1633386at2"/>
<accession>A0A0B5DZ00</accession>
<protein>
    <recommendedName>
        <fullName evidence="1">Bacteriophage phiJL001 Gp84 C-terminal domain-containing protein</fullName>
    </recommendedName>
</protein>
<dbReference type="KEGG" id="cid:P73_1695"/>
<dbReference type="NCBIfam" id="TIGR02218">
    <property type="entry name" value="phg_TIGR02218"/>
    <property type="match status" value="1"/>
</dbReference>
<dbReference type="Proteomes" id="UP000031521">
    <property type="component" value="Chromosome"/>
</dbReference>
<reference evidence="2 3" key="1">
    <citation type="journal article" date="2014" name="Int. J. Syst. Evol. Microbiol.">
        <title>Celeribacter indicus sp. nov., a polycyclic aromatic hydrocarbon-degrading bacterium from deep-sea sediment and reclassification of Huaishuia halophila as Celeribacter halophilus comb. nov.</title>
        <authorList>
            <person name="Lai Q."/>
            <person name="Cao J."/>
            <person name="Yuan J."/>
            <person name="Li F."/>
            <person name="Shao Z."/>
        </authorList>
    </citation>
    <scope>NUCLEOTIDE SEQUENCE [LARGE SCALE GENOMIC DNA]</scope>
    <source>
        <strain evidence="2">P73</strain>
    </source>
</reference>
<dbReference type="Pfam" id="PF09931">
    <property type="entry name" value="Phage_phiJL001_Gp84_N"/>
    <property type="match status" value="1"/>
</dbReference>
<dbReference type="EMBL" id="CP004393">
    <property type="protein sequence ID" value="AJE46410.1"/>
    <property type="molecule type" value="Genomic_DNA"/>
</dbReference>
<name>A0A0B5DZ00_9RHOB</name>
<organism evidence="2 3">
    <name type="scientific">Celeribacter indicus</name>
    <dbReference type="NCBI Taxonomy" id="1208324"/>
    <lineage>
        <taxon>Bacteria</taxon>
        <taxon>Pseudomonadati</taxon>
        <taxon>Pseudomonadota</taxon>
        <taxon>Alphaproteobacteria</taxon>
        <taxon>Rhodobacterales</taxon>
        <taxon>Roseobacteraceae</taxon>
        <taxon>Celeribacter</taxon>
    </lineage>
</organism>
<dbReference type="AlphaFoldDB" id="A0A0B5DZ00"/>
<sequence>MGLPADLQAHLDSGTTTLCRTWAVVRRDGESYGFTDHDRDLAFDGVTFRADTGLTAHALEQATGLSVDNTEALGALSSAAVSEADIRAGRFDGARVRAWLVNWTDVRQRVRLFDGTFGEITRAGGSFRAELRGLTEALNQPQGRVYQPGCSAILGGRGCGVDLGRPGYSAEVAVEKVGKRKIFRFARLDGFEPRWFERGRLTVLGGAAAGLAGIVKTDRLSAGERVIELWEDLRAEIAPGDPVRIEAGCDRRAETCRLKFDNFLNYRGFPHIPGDDWLARYPLRGGANGGGSLVAGSGG</sequence>